<dbReference type="RefSeq" id="WP_263600598.1">
    <property type="nucleotide sequence ID" value="NZ_JACSQF010000011.1"/>
</dbReference>
<comment type="caution">
    <text evidence="12">The sequence shown here is derived from an EMBL/GenBank/DDBJ whole genome shotgun (WGS) entry which is preliminary data.</text>
</comment>
<dbReference type="CDD" id="cd03467">
    <property type="entry name" value="Rieske"/>
    <property type="match status" value="1"/>
</dbReference>
<evidence type="ECO:0000256" key="8">
    <source>
        <dbReference type="ARBA" id="ARBA00029586"/>
    </source>
</evidence>
<feature type="domain" description="Rieske" evidence="11">
    <location>
        <begin position="109"/>
        <end position="202"/>
    </location>
</feature>
<evidence type="ECO:0000256" key="7">
    <source>
        <dbReference type="ARBA" id="ARBA00023157"/>
    </source>
</evidence>
<dbReference type="EMBL" id="JACSQF010000011">
    <property type="protein sequence ID" value="MBD7981437.1"/>
    <property type="molecule type" value="Genomic_DNA"/>
</dbReference>
<dbReference type="PROSITE" id="PS51296">
    <property type="entry name" value="RIESKE"/>
    <property type="match status" value="1"/>
</dbReference>
<dbReference type="PRINTS" id="PR00162">
    <property type="entry name" value="RIESKE"/>
</dbReference>
<sequence>MRTSTTQATSLATQAGAPATTPATTPARAPGPERPPTAAPPTASPAPARNVGRPACDLLSRRSLLVSAGAGAGALVLAACSGGGGGGGTTGTTGGGSGTSGTAAAPSGTVVTATGDVPVGGAVSVQVDGAPYLVTQPEEGTFEAFSAICTHQGCTVAPGDGELDCPCHGSRFDLSTGDVIAGPAPTPLPRLAVTVSGTDVVTA</sequence>
<dbReference type="Gene3D" id="2.102.10.10">
    <property type="entry name" value="Rieske [2Fe-2S] iron-sulphur domain"/>
    <property type="match status" value="1"/>
</dbReference>
<accession>A0ABR8U086</accession>
<reference evidence="12 13" key="1">
    <citation type="submission" date="2020-08" db="EMBL/GenBank/DDBJ databases">
        <title>A Genomic Blueprint of the Chicken Gut Microbiome.</title>
        <authorList>
            <person name="Gilroy R."/>
            <person name="Ravi A."/>
            <person name="Getino M."/>
            <person name="Pursley I."/>
            <person name="Horton D.L."/>
            <person name="Alikhan N.-F."/>
            <person name="Baker D."/>
            <person name="Gharbi K."/>
            <person name="Hall N."/>
            <person name="Watson M."/>
            <person name="Adriaenssens E.M."/>
            <person name="Foster-Nyarko E."/>
            <person name="Jarju S."/>
            <person name="Secka A."/>
            <person name="Antonio M."/>
            <person name="Oren A."/>
            <person name="Chaudhuri R."/>
            <person name="La Ragione R.M."/>
            <person name="Hildebrand F."/>
            <person name="Pallen M.J."/>
        </authorList>
    </citation>
    <scope>NUCLEOTIDE SEQUENCE [LARGE SCALE GENOMIC DNA]</scope>
    <source>
        <strain evidence="12 13">Sa2CUA9</strain>
    </source>
</reference>
<evidence type="ECO:0000256" key="6">
    <source>
        <dbReference type="ARBA" id="ARBA00023014"/>
    </source>
</evidence>
<dbReference type="InterPro" id="IPR005805">
    <property type="entry name" value="Rieske_Fe-S_prot_C"/>
</dbReference>
<name>A0ABR8U086_9CELL</name>
<evidence type="ECO:0000256" key="2">
    <source>
        <dbReference type="ARBA" id="ARBA00015816"/>
    </source>
</evidence>
<dbReference type="Proteomes" id="UP000655570">
    <property type="component" value="Unassembled WGS sequence"/>
</dbReference>
<evidence type="ECO:0000256" key="4">
    <source>
        <dbReference type="ARBA" id="ARBA00022723"/>
    </source>
</evidence>
<dbReference type="InterPro" id="IPR036922">
    <property type="entry name" value="Rieske_2Fe-2S_sf"/>
</dbReference>
<keyword evidence="4" id="KW-0479">Metal-binding</keyword>
<dbReference type="PANTHER" id="PTHR10134">
    <property type="entry name" value="CYTOCHROME B-C1 COMPLEX SUBUNIT RIESKE, MITOCHONDRIAL"/>
    <property type="match status" value="1"/>
</dbReference>
<organism evidence="12 13">
    <name type="scientific">Oerskovia merdavium</name>
    <dbReference type="NCBI Taxonomy" id="2762227"/>
    <lineage>
        <taxon>Bacteria</taxon>
        <taxon>Bacillati</taxon>
        <taxon>Actinomycetota</taxon>
        <taxon>Actinomycetes</taxon>
        <taxon>Micrococcales</taxon>
        <taxon>Cellulomonadaceae</taxon>
        <taxon>Oerskovia</taxon>
    </lineage>
</organism>
<keyword evidence="6" id="KW-0411">Iron-sulfur</keyword>
<evidence type="ECO:0000313" key="12">
    <source>
        <dbReference type="EMBL" id="MBD7981437.1"/>
    </source>
</evidence>
<dbReference type="InterPro" id="IPR017941">
    <property type="entry name" value="Rieske_2Fe-2S"/>
</dbReference>
<evidence type="ECO:0000256" key="10">
    <source>
        <dbReference type="SAM" id="MobiDB-lite"/>
    </source>
</evidence>
<keyword evidence="3" id="KW-0001">2Fe-2S</keyword>
<protein>
    <recommendedName>
        <fullName evidence="2">Cytochrome bc1 complex Rieske iron-sulfur subunit</fullName>
    </recommendedName>
    <alternativeName>
        <fullName evidence="8">Cytochrome bc1 reductase complex subunit QcrA</fullName>
    </alternativeName>
</protein>
<feature type="compositionally biased region" description="Low complexity" evidence="10">
    <location>
        <begin position="1"/>
        <end position="30"/>
    </location>
</feature>
<keyword evidence="7" id="KW-1015">Disulfide bond</keyword>
<evidence type="ECO:0000256" key="9">
    <source>
        <dbReference type="ARBA" id="ARBA00034078"/>
    </source>
</evidence>
<evidence type="ECO:0000256" key="1">
    <source>
        <dbReference type="ARBA" id="ARBA00002494"/>
    </source>
</evidence>
<keyword evidence="13" id="KW-1185">Reference proteome</keyword>
<gene>
    <name evidence="12" type="ORF">H9641_12020</name>
</gene>
<keyword evidence="5" id="KW-0408">Iron</keyword>
<feature type="region of interest" description="Disordered" evidence="10">
    <location>
        <begin position="1"/>
        <end position="50"/>
    </location>
</feature>
<evidence type="ECO:0000313" key="13">
    <source>
        <dbReference type="Proteomes" id="UP000655570"/>
    </source>
</evidence>
<evidence type="ECO:0000259" key="11">
    <source>
        <dbReference type="PROSITE" id="PS51296"/>
    </source>
</evidence>
<comment type="cofactor">
    <cofactor evidence="9">
        <name>[2Fe-2S] cluster</name>
        <dbReference type="ChEBI" id="CHEBI:190135"/>
    </cofactor>
</comment>
<feature type="compositionally biased region" description="Pro residues" evidence="10">
    <location>
        <begin position="32"/>
        <end position="44"/>
    </location>
</feature>
<proteinExistence type="predicted"/>
<dbReference type="Pfam" id="PF00355">
    <property type="entry name" value="Rieske"/>
    <property type="match status" value="1"/>
</dbReference>
<evidence type="ECO:0000256" key="3">
    <source>
        <dbReference type="ARBA" id="ARBA00022714"/>
    </source>
</evidence>
<comment type="function">
    <text evidence="1">Iron-sulfur subunit of the cytochrome bc1 complex, an essential component of the respiratory electron transport chain required for ATP synthesis. The bc1 complex catalyzes the oxidation of menaquinol and the reduction of cytochrome c in the respiratory chain. The bc1 complex operates through a Q-cycle mechanism that couples electron transfer to generation of the proton gradient that drives ATP synthesis.</text>
</comment>
<evidence type="ECO:0000256" key="5">
    <source>
        <dbReference type="ARBA" id="ARBA00023004"/>
    </source>
</evidence>
<dbReference type="InterPro" id="IPR014349">
    <property type="entry name" value="Rieske_Fe-S_prot"/>
</dbReference>
<dbReference type="SUPFAM" id="SSF50022">
    <property type="entry name" value="ISP domain"/>
    <property type="match status" value="1"/>
</dbReference>